<evidence type="ECO:0000313" key="3">
    <source>
        <dbReference type="Proteomes" id="UP001597351"/>
    </source>
</evidence>
<feature type="region of interest" description="Disordered" evidence="1">
    <location>
        <begin position="212"/>
        <end position="237"/>
    </location>
</feature>
<proteinExistence type="predicted"/>
<evidence type="ECO:0000313" key="2">
    <source>
        <dbReference type="EMBL" id="MFD1946772.1"/>
    </source>
</evidence>
<gene>
    <name evidence="2" type="ORF">ACFSDE_08210</name>
</gene>
<evidence type="ECO:0008006" key="4">
    <source>
        <dbReference type="Google" id="ProtNLM"/>
    </source>
</evidence>
<comment type="caution">
    <text evidence="2">The sequence shown here is derived from an EMBL/GenBank/DDBJ whole genome shotgun (WGS) entry which is preliminary data.</text>
</comment>
<name>A0ABW4TJE0_9ACTN</name>
<organism evidence="2 3">
    <name type="scientific">Nocardioides aestuarii</name>
    <dbReference type="NCBI Taxonomy" id="252231"/>
    <lineage>
        <taxon>Bacteria</taxon>
        <taxon>Bacillati</taxon>
        <taxon>Actinomycetota</taxon>
        <taxon>Actinomycetes</taxon>
        <taxon>Propionibacteriales</taxon>
        <taxon>Nocardioidaceae</taxon>
        <taxon>Nocardioides</taxon>
    </lineage>
</organism>
<keyword evidence="3" id="KW-1185">Reference proteome</keyword>
<dbReference type="RefSeq" id="WP_343917238.1">
    <property type="nucleotide sequence ID" value="NZ_BAAAJT010000002.1"/>
</dbReference>
<sequence length="237" mass="25246">MGLRTLGLLLALALVGGVGGWAWAEGRDTSVTTQDAPTPVGAADPSLPYTAPEKVKEDSDLPPLGEGIATHEEKMGPKTSEGLIVPVPDGWDRVDYETGIQSRWTAPGNPPGSYFVRVHSLPEDDRSLIQQVAEREAALRFDDRLADGSLEILDSSGDTLTATYVLGGYRQLQVIRWVSFRGGSADVEIAAVGRLVDERGLEELVARIASGVRRQAPAIPPDERPEPSEAPSTTPAG</sequence>
<feature type="region of interest" description="Disordered" evidence="1">
    <location>
        <begin position="30"/>
        <end position="67"/>
    </location>
</feature>
<dbReference type="Proteomes" id="UP001597351">
    <property type="component" value="Unassembled WGS sequence"/>
</dbReference>
<accession>A0ABW4TJE0</accession>
<evidence type="ECO:0000256" key="1">
    <source>
        <dbReference type="SAM" id="MobiDB-lite"/>
    </source>
</evidence>
<protein>
    <recommendedName>
        <fullName evidence="4">DUF1795 domain-containing protein</fullName>
    </recommendedName>
</protein>
<dbReference type="EMBL" id="JBHUGD010000003">
    <property type="protein sequence ID" value="MFD1946772.1"/>
    <property type="molecule type" value="Genomic_DNA"/>
</dbReference>
<reference evidence="3" key="1">
    <citation type="journal article" date="2019" name="Int. J. Syst. Evol. Microbiol.">
        <title>The Global Catalogue of Microorganisms (GCM) 10K type strain sequencing project: providing services to taxonomists for standard genome sequencing and annotation.</title>
        <authorList>
            <consortium name="The Broad Institute Genomics Platform"/>
            <consortium name="The Broad Institute Genome Sequencing Center for Infectious Disease"/>
            <person name="Wu L."/>
            <person name="Ma J."/>
        </authorList>
    </citation>
    <scope>NUCLEOTIDE SEQUENCE [LARGE SCALE GENOMIC DNA]</scope>
    <source>
        <strain evidence="3">CGMCC 1.12477</strain>
    </source>
</reference>